<evidence type="ECO:0000313" key="1">
    <source>
        <dbReference type="EMBL" id="CBY02334.1"/>
    </source>
</evidence>
<name>E5ACY2_LEPMJ</name>
<reference evidence="2" key="1">
    <citation type="journal article" date="2011" name="Nat. Commun.">
        <title>Effector diversification within compartments of the Leptosphaeria maculans genome affected by Repeat-Induced Point mutations.</title>
        <authorList>
            <person name="Rouxel T."/>
            <person name="Grandaubert J."/>
            <person name="Hane J.K."/>
            <person name="Hoede C."/>
            <person name="van de Wouw A.P."/>
            <person name="Couloux A."/>
            <person name="Dominguez V."/>
            <person name="Anthouard V."/>
            <person name="Bally P."/>
            <person name="Bourras S."/>
            <person name="Cozijnsen A.J."/>
            <person name="Ciuffetti L.M."/>
            <person name="Degrave A."/>
            <person name="Dilmaghani A."/>
            <person name="Duret L."/>
            <person name="Fudal I."/>
            <person name="Goodwin S.B."/>
            <person name="Gout L."/>
            <person name="Glaser N."/>
            <person name="Linglin J."/>
            <person name="Kema G.H.J."/>
            <person name="Lapalu N."/>
            <person name="Lawrence C.B."/>
            <person name="May K."/>
            <person name="Meyer M."/>
            <person name="Ollivier B."/>
            <person name="Poulain J."/>
            <person name="Schoch C.L."/>
            <person name="Simon A."/>
            <person name="Spatafora J.W."/>
            <person name="Stachowiak A."/>
            <person name="Turgeon B.G."/>
            <person name="Tyler B.M."/>
            <person name="Vincent D."/>
            <person name="Weissenbach J."/>
            <person name="Amselem J."/>
            <person name="Quesneville H."/>
            <person name="Oliver R.P."/>
            <person name="Wincker P."/>
            <person name="Balesdent M.-H."/>
            <person name="Howlett B.J."/>
        </authorList>
    </citation>
    <scope>NUCLEOTIDE SEQUENCE [LARGE SCALE GENOMIC DNA]</scope>
    <source>
        <strain evidence="2">JN3 / isolate v23.1.3 / race Av1-4-5-6-7-8</strain>
    </source>
</reference>
<evidence type="ECO:0000313" key="2">
    <source>
        <dbReference type="Proteomes" id="UP000002668"/>
    </source>
</evidence>
<dbReference type="EMBL" id="FP929139">
    <property type="protein sequence ID" value="CBY02334.1"/>
    <property type="molecule type" value="Genomic_DNA"/>
</dbReference>
<proteinExistence type="predicted"/>
<dbReference type="RefSeq" id="XP_003845813.1">
    <property type="nucleotide sequence ID" value="XM_003845765.1"/>
</dbReference>
<sequence length="93" mass="10100">MAGHAMLPLVWKGVAGAGGGGWRRVSVEGDDNTIEIEIVVEMDVDEVTIVREYDQVGTAQHSTAQHKRGAMGSGTWQVTSYHDESITRPSWSC</sequence>
<protein>
    <submittedName>
        <fullName evidence="1">Predicted protein</fullName>
    </submittedName>
</protein>
<dbReference type="InParanoid" id="E5ACY2"/>
<gene>
    <name evidence="1" type="ORF">LEMA_uP011210.1</name>
</gene>
<organism evidence="1 2">
    <name type="scientific">Leptosphaeria maculans (strain JN3 / isolate v23.1.3 / race Av1-4-5-6-7-8)</name>
    <name type="common">Blackleg fungus</name>
    <name type="synonym">Phoma lingam</name>
    <dbReference type="NCBI Taxonomy" id="985895"/>
    <lineage>
        <taxon>Eukaryota</taxon>
        <taxon>Fungi</taxon>
        <taxon>Dikarya</taxon>
        <taxon>Ascomycota</taxon>
        <taxon>Pezizomycotina</taxon>
        <taxon>Dothideomycetes</taxon>
        <taxon>Pleosporomycetidae</taxon>
        <taxon>Pleosporales</taxon>
        <taxon>Pleosporineae</taxon>
        <taxon>Leptosphaeriaceae</taxon>
        <taxon>Plenodomus</taxon>
        <taxon>Plenodomus lingam/Leptosphaeria maculans species complex</taxon>
    </lineage>
</organism>
<dbReference type="HOGENOM" id="CLU_2400089_0_0_1"/>
<dbReference type="Proteomes" id="UP000002668">
    <property type="component" value="Genome"/>
</dbReference>
<dbReference type="GeneID" id="13289544"/>
<dbReference type="AlphaFoldDB" id="E5ACY2"/>
<accession>E5ACY2</accession>
<keyword evidence="2" id="KW-1185">Reference proteome</keyword>
<dbReference type="VEuPathDB" id="FungiDB:LEMA_uP011210.1"/>